<organism evidence="3 4">
    <name type="scientific">Microcystis aeruginosa NIES-2519</name>
    <dbReference type="NCBI Taxonomy" id="2303981"/>
    <lineage>
        <taxon>Bacteria</taxon>
        <taxon>Bacillati</taxon>
        <taxon>Cyanobacteriota</taxon>
        <taxon>Cyanophyceae</taxon>
        <taxon>Oscillatoriophycideae</taxon>
        <taxon>Chroococcales</taxon>
        <taxon>Microcystaceae</taxon>
        <taxon>Microcystis</taxon>
    </lineage>
</organism>
<feature type="coiled-coil region" evidence="1">
    <location>
        <begin position="82"/>
        <end position="109"/>
    </location>
</feature>
<evidence type="ECO:0000256" key="1">
    <source>
        <dbReference type="SAM" id="Coils"/>
    </source>
</evidence>
<dbReference type="Proteomes" id="UP000323569">
    <property type="component" value="Unassembled WGS sequence"/>
</dbReference>
<dbReference type="EMBL" id="BHVO01000012">
    <property type="protein sequence ID" value="GCA69626.1"/>
    <property type="molecule type" value="Genomic_DNA"/>
</dbReference>
<dbReference type="Gene3D" id="2.40.10.10">
    <property type="entry name" value="Trypsin-like serine proteases"/>
    <property type="match status" value="2"/>
</dbReference>
<dbReference type="RefSeq" id="WP_149978949.1">
    <property type="nucleotide sequence ID" value="NZ_BHVO01000012.1"/>
</dbReference>
<accession>A0A5A5RB64</accession>
<comment type="caution">
    <text evidence="3">The sequence shown here is derived from an EMBL/GenBank/DDBJ whole genome shotgun (WGS) entry which is preliminary data.</text>
</comment>
<evidence type="ECO:0000313" key="4">
    <source>
        <dbReference type="Proteomes" id="UP000323569"/>
    </source>
</evidence>
<keyword evidence="1" id="KW-0175">Coiled coil</keyword>
<keyword evidence="2" id="KW-0472">Membrane</keyword>
<sequence>MIKYVILNLEPSNDKIQCSLQIKYLSTNPLRALIWTIQRFYNFFYGEKFKLDYPTELINKYNNWNSKYKQFQKLGLNPSSANEDLDKFAKQLDRNLEQFNQELNNWLKSVPNKVEEKIEKNFLSSLEKFLDSDTKVIFVIETEILEIQKLFWHHWKLLKKHPQISLVFGITRPKNKVKQELYVRPFNEALKVLIIFGDIPEGNIQKQKNIWEKSISICHNLGIKLELHYLEKISSQKIRSLVDNGHQFEVIYFLGHNPYEEEGNGQEDNNIQISEYEYWTNSKFCECINIQRIKTLKLVILDSCYSLKLAKALINEAEIPQVIAMRESIFLDFSREFLVVLLIDLLRYKFLPFAIKEAQEKIEDNEDDKKWQSSASVVALLQNLNKTPWTWPNNKESRFKKNIFLYCSGFLSCLFILAIIPTLSKNRLLNLPGPINKIFPPSKAEVENVLQESTVTIKVYDPKTNSSSFFAGIIFAYDKKADKSHSQQDTTYYILTNAKSLENIENRQIVILTNQGRKDFRNYRPITEVSQHLAIMTFNSNKTHKIAQLSKANAALEEKVYMAARQSPEDSHSNLNLIDGKITDLDPMQQNQTYKFFYDSFDGTIKPKADGNSIINQYGCLIGIDLGSPNLPNQNLGIGIPENTLLEVKKLKNPQDTSINNIKESKFADLYTESCQYE</sequence>
<keyword evidence="2" id="KW-0812">Transmembrane</keyword>
<keyword evidence="2" id="KW-1133">Transmembrane helix</keyword>
<proteinExistence type="predicted"/>
<reference evidence="3 4" key="1">
    <citation type="submission" date="2018-09" db="EMBL/GenBank/DDBJ databases">
        <title>Evolutionary history of phycoerythrin pigmentation in the water bloom-forming cyanobacterium Microcystis aeruginosa.</title>
        <authorList>
            <person name="Tanabe Y."/>
            <person name="Tanabe Y."/>
            <person name="Yamaguchi H."/>
        </authorList>
    </citation>
    <scope>NUCLEOTIDE SEQUENCE [LARGE SCALE GENOMIC DNA]</scope>
    <source>
        <strain evidence="3 4">NIES-2519</strain>
    </source>
</reference>
<name>A0A5A5RB64_MICAE</name>
<evidence type="ECO:0000256" key="2">
    <source>
        <dbReference type="SAM" id="Phobius"/>
    </source>
</evidence>
<evidence type="ECO:0000313" key="3">
    <source>
        <dbReference type="EMBL" id="GCA69626.1"/>
    </source>
</evidence>
<dbReference type="SUPFAM" id="SSF50494">
    <property type="entry name" value="Trypsin-like serine proteases"/>
    <property type="match status" value="1"/>
</dbReference>
<protein>
    <recommendedName>
        <fullName evidence="5">CHAT domain-containing protein</fullName>
    </recommendedName>
</protein>
<gene>
    <name evidence="3" type="ORF">MiYa_01154</name>
</gene>
<dbReference type="InterPro" id="IPR009003">
    <property type="entry name" value="Peptidase_S1_PA"/>
</dbReference>
<feature type="transmembrane region" description="Helical" evidence="2">
    <location>
        <begin position="403"/>
        <end position="423"/>
    </location>
</feature>
<evidence type="ECO:0008006" key="5">
    <source>
        <dbReference type="Google" id="ProtNLM"/>
    </source>
</evidence>
<dbReference type="InterPro" id="IPR043504">
    <property type="entry name" value="Peptidase_S1_PA_chymotrypsin"/>
</dbReference>
<dbReference type="AlphaFoldDB" id="A0A5A5RB64"/>